<dbReference type="InterPro" id="IPR036909">
    <property type="entry name" value="Cyt_c-like_dom_sf"/>
</dbReference>
<name>A0ABN6H9J7_9BACT</name>
<dbReference type="PROSITE" id="PS51257">
    <property type="entry name" value="PROKAR_LIPOPROTEIN"/>
    <property type="match status" value="1"/>
</dbReference>
<dbReference type="InterPro" id="IPR022655">
    <property type="entry name" value="DUF1553"/>
</dbReference>
<accession>A0ABN6H9J7</accession>
<keyword evidence="3 4" id="KW-0408">Iron</keyword>
<feature type="domain" description="Cytochrome c" evidence="6">
    <location>
        <begin position="24"/>
        <end position="125"/>
    </location>
</feature>
<keyword evidence="8" id="KW-1185">Reference proteome</keyword>
<feature type="chain" id="PRO_5046019313" description="Cytochrome c domain-containing protein" evidence="5">
    <location>
        <begin position="24"/>
        <end position="948"/>
    </location>
</feature>
<reference evidence="7 8" key="1">
    <citation type="submission" date="2021-06" db="EMBL/GenBank/DDBJ databases">
        <title>Complete genome of Haloferula helveola possessing various polysaccharide degrading enzymes.</title>
        <authorList>
            <person name="Takami H."/>
            <person name="Huang C."/>
            <person name="Hamasaki K."/>
        </authorList>
    </citation>
    <scope>NUCLEOTIDE SEQUENCE [LARGE SCALE GENOMIC DNA]</scope>
    <source>
        <strain evidence="7 8">CN-1</strain>
    </source>
</reference>
<evidence type="ECO:0000256" key="3">
    <source>
        <dbReference type="ARBA" id="ARBA00023004"/>
    </source>
</evidence>
<gene>
    <name evidence="7" type="ORF">HAHE_42490</name>
</gene>
<sequence>MSYRSSIASLAAFAALQSCLPGAETPDSGEVLFARDVWPLLSEKCIACHGGEKIKGGLDLRTPESVQAGGDSEEPVLVAGKPDASAIYLASLRTHDFWEPMPPKDNDALTAEQIDSLKRWIAAGAAWPDEGRRAELRRAVSESHRQAGMVTLPEVGGLSPEWTERPYKPEDLWAYQPIRKQQPDHTDSHPIDAFLKDAQADLGVTPAPIADRRTLIRRVTYSLTGLPPSPEDVDAFLNDTRNDSDAFTALVDRLLDSPHYGEKWAQHWLDVVRYADSSGFANDFVRGNAWRYRDYVIRSFNDDKPYDQFVREQIAGDEIDPKNPELLIASGFLRMGPWELTAMEVPKVARQRFLDDATDIVGQTFLGHMLQCARCHDHKFDPIPTRDYYSMQAIFATTQLAERKAAFLPEESREGFEEHEWWLGARRKGLQTLGGGGGKDKTSLKAAREWLIDKGREARAFDSVVAQLTKETKRDPKLDEVRRQMAQQKVHPDLIPPPKPGYTPRDFGIERIIKKSNQRLSWETDATQPYALSVYSGRTPSLKAVLNPRRVPKNPEKDGELEATAILAGGDPFSPTLPVKPSVLRVVNHLNPGLSAEIPESIGGRRAALAEWVTHPANPLTPRVMVNRIWQGHFGRAIAGNPNNFGATGRKPTHPELLDWLAATFVEKDWSVKEMHRLILTSEAYRRSCVHPDPKAVEDKDPDGMSYAVFTPRRLTAEELRDSMLAVSGELNPRIGGLPARPEMNLEAALQPRQVMGSFAEAWQPNIHPKDRHRRSIYVLRIRGQLDPKMEVFNAPSPDLSCEFREASTVTPQVFSLFNSRNSYDRATALAARVKAESSSRQDAVERAFLLVNSRQPTNAETKACLEHWDRMIETHRQADIDFPPLPTEVVREAVEENTGVRFDFVEQLPSHERFVSDKKISDLDPETRGLAELCLVLLNANEFIYLY</sequence>
<dbReference type="InterPro" id="IPR009056">
    <property type="entry name" value="Cyt_c-like_dom"/>
</dbReference>
<protein>
    <recommendedName>
        <fullName evidence="6">Cytochrome c domain-containing protein</fullName>
    </recommendedName>
</protein>
<evidence type="ECO:0000256" key="1">
    <source>
        <dbReference type="ARBA" id="ARBA00022617"/>
    </source>
</evidence>
<organism evidence="7 8">
    <name type="scientific">Haloferula helveola</name>
    <dbReference type="NCBI Taxonomy" id="490095"/>
    <lineage>
        <taxon>Bacteria</taxon>
        <taxon>Pseudomonadati</taxon>
        <taxon>Verrucomicrobiota</taxon>
        <taxon>Verrucomicrobiia</taxon>
        <taxon>Verrucomicrobiales</taxon>
        <taxon>Verrucomicrobiaceae</taxon>
        <taxon>Haloferula</taxon>
    </lineage>
</organism>
<dbReference type="Pfam" id="PF07635">
    <property type="entry name" value="PSCyt1"/>
    <property type="match status" value="1"/>
</dbReference>
<evidence type="ECO:0000259" key="6">
    <source>
        <dbReference type="PROSITE" id="PS51007"/>
    </source>
</evidence>
<dbReference type="PROSITE" id="PS51007">
    <property type="entry name" value="CYTC"/>
    <property type="match status" value="1"/>
</dbReference>
<dbReference type="Proteomes" id="UP001374893">
    <property type="component" value="Chromosome"/>
</dbReference>
<evidence type="ECO:0000313" key="7">
    <source>
        <dbReference type="EMBL" id="BCX50341.1"/>
    </source>
</evidence>
<proteinExistence type="predicted"/>
<keyword evidence="2 4" id="KW-0479">Metal-binding</keyword>
<keyword evidence="5" id="KW-0732">Signal</keyword>
<evidence type="ECO:0000256" key="5">
    <source>
        <dbReference type="SAM" id="SignalP"/>
    </source>
</evidence>
<dbReference type="InterPro" id="IPR011444">
    <property type="entry name" value="DUF1549"/>
</dbReference>
<dbReference type="Pfam" id="PF07587">
    <property type="entry name" value="PSD1"/>
    <property type="match status" value="1"/>
</dbReference>
<feature type="signal peptide" evidence="5">
    <location>
        <begin position="1"/>
        <end position="23"/>
    </location>
</feature>
<keyword evidence="1 4" id="KW-0349">Heme</keyword>
<dbReference type="InterPro" id="IPR011429">
    <property type="entry name" value="Cyt_c_Planctomycete-type"/>
</dbReference>
<evidence type="ECO:0000313" key="8">
    <source>
        <dbReference type="Proteomes" id="UP001374893"/>
    </source>
</evidence>
<dbReference type="SUPFAM" id="SSF46626">
    <property type="entry name" value="Cytochrome c"/>
    <property type="match status" value="1"/>
</dbReference>
<dbReference type="EMBL" id="AP024702">
    <property type="protein sequence ID" value="BCX50341.1"/>
    <property type="molecule type" value="Genomic_DNA"/>
</dbReference>
<dbReference type="PANTHER" id="PTHR35889">
    <property type="entry name" value="CYCLOINULO-OLIGOSACCHARIDE FRUCTANOTRANSFERASE-RELATED"/>
    <property type="match status" value="1"/>
</dbReference>
<evidence type="ECO:0000256" key="4">
    <source>
        <dbReference type="PROSITE-ProRule" id="PRU00433"/>
    </source>
</evidence>
<dbReference type="Pfam" id="PF07583">
    <property type="entry name" value="PSCyt2"/>
    <property type="match status" value="1"/>
</dbReference>
<dbReference type="PANTHER" id="PTHR35889:SF3">
    <property type="entry name" value="F-BOX DOMAIN-CONTAINING PROTEIN"/>
    <property type="match status" value="1"/>
</dbReference>
<evidence type="ECO:0000256" key="2">
    <source>
        <dbReference type="ARBA" id="ARBA00022723"/>
    </source>
</evidence>